<name>A0A8K1CAB1_PYTOL</name>
<evidence type="ECO:0000256" key="1">
    <source>
        <dbReference type="ARBA" id="ARBA00004141"/>
    </source>
</evidence>
<dbReference type="GO" id="GO:0140359">
    <property type="term" value="F:ABC-type transporter activity"/>
    <property type="evidence" value="ECO:0007669"/>
    <property type="project" value="InterPro"/>
</dbReference>
<comment type="caution">
    <text evidence="8">The sequence shown here is derived from an EMBL/GenBank/DDBJ whole genome shotgun (WGS) entry which is preliminary data.</text>
</comment>
<dbReference type="EMBL" id="SPLM01000109">
    <property type="protein sequence ID" value="TMW59291.1"/>
    <property type="molecule type" value="Genomic_DNA"/>
</dbReference>
<dbReference type="InterPro" id="IPR011527">
    <property type="entry name" value="ABC1_TM_dom"/>
</dbReference>
<evidence type="ECO:0000256" key="3">
    <source>
        <dbReference type="ARBA" id="ARBA00022989"/>
    </source>
</evidence>
<feature type="compositionally biased region" description="Polar residues" evidence="5">
    <location>
        <begin position="38"/>
        <end position="49"/>
    </location>
</feature>
<gene>
    <name evidence="8" type="ORF">Poli38472_004360</name>
</gene>
<evidence type="ECO:0000256" key="6">
    <source>
        <dbReference type="SAM" id="Phobius"/>
    </source>
</evidence>
<feature type="transmembrane region" description="Helical" evidence="6">
    <location>
        <begin position="198"/>
        <end position="221"/>
    </location>
</feature>
<keyword evidence="9" id="KW-1185">Reference proteome</keyword>
<dbReference type="OrthoDB" id="6500128at2759"/>
<feature type="transmembrane region" description="Helical" evidence="6">
    <location>
        <begin position="174"/>
        <end position="192"/>
    </location>
</feature>
<dbReference type="PROSITE" id="PS50929">
    <property type="entry name" value="ABC_TM1F"/>
    <property type="match status" value="1"/>
</dbReference>
<protein>
    <recommendedName>
        <fullName evidence="7">ABC transmembrane type-1 domain-containing protein</fullName>
    </recommendedName>
</protein>
<keyword evidence="3 6" id="KW-1133">Transmembrane helix</keyword>
<evidence type="ECO:0000259" key="7">
    <source>
        <dbReference type="PROSITE" id="PS50929"/>
    </source>
</evidence>
<dbReference type="SUPFAM" id="SSF90123">
    <property type="entry name" value="ABC transporter transmembrane region"/>
    <property type="match status" value="1"/>
</dbReference>
<sequence>MPRRTKLKTQGDADEPGYYAAVSPKEERALQDTETIETESNGSDASDGKSVSFSQLFTYADSTDYALMAIGTLSALAAGTGRPIQVLFFGDALNAFNPSVDHPVTPEELRAQVNEVARNFTIAASRQAKRIQQAYVRGILTKEMGWFDVNNPMELPTRAAEATLNFQAGIGRKIGDALFSFSLAVTGMTISFTKGWKLTLSVLAFVPFIVAGSIVYIKLLAKATQAIIKSYGKAGAVAQEALSNVRTVHMFNSI</sequence>
<evidence type="ECO:0000256" key="4">
    <source>
        <dbReference type="ARBA" id="ARBA00023136"/>
    </source>
</evidence>
<feature type="domain" description="ABC transmembrane type-1" evidence="7">
    <location>
        <begin position="120"/>
        <end position="254"/>
    </location>
</feature>
<evidence type="ECO:0000256" key="2">
    <source>
        <dbReference type="ARBA" id="ARBA00022692"/>
    </source>
</evidence>
<keyword evidence="2 6" id="KW-0812">Transmembrane</keyword>
<reference evidence="8" key="1">
    <citation type="submission" date="2019-03" db="EMBL/GenBank/DDBJ databases">
        <title>Long read genome sequence of the mycoparasitic Pythium oligandrum ATCC 38472 isolated from sugarbeet rhizosphere.</title>
        <authorList>
            <person name="Gaulin E."/>
        </authorList>
    </citation>
    <scope>NUCLEOTIDE SEQUENCE</scope>
    <source>
        <strain evidence="8">ATCC 38472_TT</strain>
    </source>
</reference>
<organism evidence="8 9">
    <name type="scientific">Pythium oligandrum</name>
    <name type="common">Mycoparasitic fungus</name>
    <dbReference type="NCBI Taxonomy" id="41045"/>
    <lineage>
        <taxon>Eukaryota</taxon>
        <taxon>Sar</taxon>
        <taxon>Stramenopiles</taxon>
        <taxon>Oomycota</taxon>
        <taxon>Peronosporomycetes</taxon>
        <taxon>Pythiales</taxon>
        <taxon>Pythiaceae</taxon>
        <taxon>Pythium</taxon>
    </lineage>
</organism>
<dbReference type="PANTHER" id="PTHR24222:SF76">
    <property type="entry name" value="MYCOBACTIN IMPORT ATP-BINDING_PERMEASE PROTEIN IRTB"/>
    <property type="match status" value="1"/>
</dbReference>
<evidence type="ECO:0000313" key="9">
    <source>
        <dbReference type="Proteomes" id="UP000794436"/>
    </source>
</evidence>
<dbReference type="Proteomes" id="UP000794436">
    <property type="component" value="Unassembled WGS sequence"/>
</dbReference>
<dbReference type="Pfam" id="PF00664">
    <property type="entry name" value="ABC_membrane"/>
    <property type="match status" value="1"/>
</dbReference>
<comment type="subcellular location">
    <subcellularLocation>
        <location evidence="1">Membrane</location>
        <topology evidence="1">Multi-pass membrane protein</topology>
    </subcellularLocation>
</comment>
<evidence type="ECO:0000256" key="5">
    <source>
        <dbReference type="SAM" id="MobiDB-lite"/>
    </source>
</evidence>
<keyword evidence="4 6" id="KW-0472">Membrane</keyword>
<accession>A0A8K1CAB1</accession>
<dbReference type="CDD" id="cd18577">
    <property type="entry name" value="ABC_6TM_Pgp_ABCB1_D1_like"/>
    <property type="match status" value="1"/>
</dbReference>
<dbReference type="GO" id="GO:0005524">
    <property type="term" value="F:ATP binding"/>
    <property type="evidence" value="ECO:0007669"/>
    <property type="project" value="InterPro"/>
</dbReference>
<evidence type="ECO:0000313" key="8">
    <source>
        <dbReference type="EMBL" id="TMW59291.1"/>
    </source>
</evidence>
<dbReference type="GO" id="GO:0005886">
    <property type="term" value="C:plasma membrane"/>
    <property type="evidence" value="ECO:0007669"/>
    <property type="project" value="TreeGrafter"/>
</dbReference>
<dbReference type="InterPro" id="IPR039421">
    <property type="entry name" value="Type_1_exporter"/>
</dbReference>
<dbReference type="InterPro" id="IPR036640">
    <property type="entry name" value="ABC1_TM_sf"/>
</dbReference>
<dbReference type="Gene3D" id="1.20.1560.10">
    <property type="entry name" value="ABC transporter type 1, transmembrane domain"/>
    <property type="match status" value="2"/>
</dbReference>
<dbReference type="PANTHER" id="PTHR24222">
    <property type="entry name" value="ABC TRANSPORTER B FAMILY"/>
    <property type="match status" value="1"/>
</dbReference>
<dbReference type="AlphaFoldDB" id="A0A8K1CAB1"/>
<feature type="region of interest" description="Disordered" evidence="5">
    <location>
        <begin position="1"/>
        <end position="49"/>
    </location>
</feature>
<proteinExistence type="predicted"/>